<keyword evidence="6" id="KW-0597">Phosphoprotein</keyword>
<dbReference type="GO" id="GO:0005543">
    <property type="term" value="F:phospholipid binding"/>
    <property type="evidence" value="ECO:0007669"/>
    <property type="project" value="InterPro"/>
</dbReference>
<dbReference type="GO" id="GO:0005509">
    <property type="term" value="F:calcium ion binding"/>
    <property type="evidence" value="ECO:0007669"/>
    <property type="project" value="InterPro"/>
</dbReference>
<dbReference type="FunFam" id="3.30.70.1820:FF:000003">
    <property type="entry name" value="Protein unc-13 homolog C"/>
    <property type="match status" value="1"/>
</dbReference>
<evidence type="ECO:0000256" key="18">
    <source>
        <dbReference type="ARBA" id="ARBA00064773"/>
    </source>
</evidence>
<keyword evidence="10" id="KW-0862">Zinc</keyword>
<keyword evidence="13" id="KW-0175">Coiled coil</keyword>
<keyword evidence="11" id="KW-0106">Calcium</keyword>
<keyword evidence="5" id="KW-0963">Cytoplasm</keyword>
<dbReference type="GO" id="GO:0008270">
    <property type="term" value="F:zinc ion binding"/>
    <property type="evidence" value="ECO:0007669"/>
    <property type="project" value="UniProtKB-KW"/>
</dbReference>
<dbReference type="GO" id="GO:0007268">
    <property type="term" value="P:chemical synaptic transmission"/>
    <property type="evidence" value="ECO:0007669"/>
    <property type="project" value="InterPro"/>
</dbReference>
<feature type="compositionally biased region" description="Polar residues" evidence="21">
    <location>
        <begin position="509"/>
        <end position="520"/>
    </location>
</feature>
<reference evidence="25" key="3">
    <citation type="submission" date="2025-09" db="UniProtKB">
        <authorList>
            <consortium name="Ensembl"/>
        </authorList>
    </citation>
    <scope>IDENTIFICATION</scope>
    <source>
        <strain evidence="25">Thoroughbred</strain>
    </source>
</reference>
<name>A0A3Q2H4K3_HORSE</name>
<evidence type="ECO:0000256" key="12">
    <source>
        <dbReference type="ARBA" id="ARBA00023018"/>
    </source>
</evidence>
<dbReference type="InParanoid" id="A0A3Q2H4K3"/>
<dbReference type="GO" id="GO:0005737">
    <property type="term" value="C:cytoplasm"/>
    <property type="evidence" value="ECO:0007669"/>
    <property type="project" value="UniProtKB-SubCell"/>
</dbReference>
<evidence type="ECO:0000256" key="2">
    <source>
        <dbReference type="ARBA" id="ARBA00005823"/>
    </source>
</evidence>
<dbReference type="GO" id="GO:0006887">
    <property type="term" value="P:exocytosis"/>
    <property type="evidence" value="ECO:0007669"/>
    <property type="project" value="UniProtKB-KW"/>
</dbReference>
<accession>A0A3Q2H4K3</accession>
<dbReference type="GO" id="GO:0019992">
    <property type="term" value="F:diacylglycerol binding"/>
    <property type="evidence" value="ECO:0007669"/>
    <property type="project" value="InterPro"/>
</dbReference>
<dbReference type="Proteomes" id="UP000002281">
    <property type="component" value="Chromosome 1"/>
</dbReference>
<dbReference type="Pfam" id="PF00168">
    <property type="entry name" value="C2"/>
    <property type="match status" value="2"/>
</dbReference>
<evidence type="ECO:0000313" key="25">
    <source>
        <dbReference type="Ensembl" id="ENSECAP00000028208.3"/>
    </source>
</evidence>
<organism evidence="25 26">
    <name type="scientific">Equus caballus</name>
    <name type="common">Horse</name>
    <dbReference type="NCBI Taxonomy" id="9796"/>
    <lineage>
        <taxon>Eukaryota</taxon>
        <taxon>Metazoa</taxon>
        <taxon>Chordata</taxon>
        <taxon>Craniata</taxon>
        <taxon>Vertebrata</taxon>
        <taxon>Euteleostomi</taxon>
        <taxon>Mammalia</taxon>
        <taxon>Eutheria</taxon>
        <taxon>Laurasiatheria</taxon>
        <taxon>Perissodactyla</taxon>
        <taxon>Equidae</taxon>
        <taxon>Equus</taxon>
    </lineage>
</organism>
<dbReference type="PANTHER" id="PTHR10480">
    <property type="entry name" value="PROTEIN UNC-13 HOMOLOG"/>
    <property type="match status" value="1"/>
</dbReference>
<dbReference type="InterPro" id="IPR035892">
    <property type="entry name" value="C2_domain_sf"/>
</dbReference>
<dbReference type="PROSITE" id="PS51258">
    <property type="entry name" value="MHD1"/>
    <property type="match status" value="1"/>
</dbReference>
<keyword evidence="3" id="KW-1003">Cell membrane</keyword>
<keyword evidence="15" id="KW-0966">Cell projection</keyword>
<comment type="subcellular location">
    <subcellularLocation>
        <location evidence="1">Cytoplasm</location>
    </subcellularLocation>
    <subcellularLocation>
        <location evidence="17">Presynaptic cell membrane</location>
        <topology evidence="17">Peripheral membrane protein</topology>
    </subcellularLocation>
</comment>
<dbReference type="FunFam" id="1.10.357.50:FF:000001">
    <property type="entry name" value="Protein unc-13 homolog B"/>
    <property type="match status" value="1"/>
</dbReference>
<dbReference type="CDD" id="cd08395">
    <property type="entry name" value="C2C_Munc13"/>
    <property type="match status" value="1"/>
</dbReference>
<feature type="region of interest" description="Disordered" evidence="21">
    <location>
        <begin position="28"/>
        <end position="55"/>
    </location>
</feature>
<dbReference type="Bgee" id="ENSECAG00000022427">
    <property type="expression patterns" value="Expressed in brainstem and 8 other cell types or tissues"/>
</dbReference>
<keyword evidence="4" id="KW-0268">Exocytosis</keyword>
<dbReference type="InterPro" id="IPR027080">
    <property type="entry name" value="Unc-13"/>
</dbReference>
<evidence type="ECO:0000256" key="6">
    <source>
        <dbReference type="ARBA" id="ARBA00022553"/>
    </source>
</evidence>
<dbReference type="Gene3D" id="1.20.58.1100">
    <property type="match status" value="1"/>
</dbReference>
<feature type="compositionally biased region" description="Low complexity" evidence="21">
    <location>
        <begin position="123"/>
        <end position="137"/>
    </location>
</feature>
<dbReference type="PRINTS" id="PR00360">
    <property type="entry name" value="C2DOMAIN"/>
</dbReference>
<feature type="region of interest" description="Disordered" evidence="21">
    <location>
        <begin position="123"/>
        <end position="174"/>
    </location>
</feature>
<evidence type="ECO:0000256" key="14">
    <source>
        <dbReference type="ARBA" id="ARBA00023136"/>
    </source>
</evidence>
<dbReference type="InterPro" id="IPR014772">
    <property type="entry name" value="Munc13_dom-2"/>
</dbReference>
<dbReference type="SMART" id="SM00239">
    <property type="entry name" value="C2"/>
    <property type="match status" value="2"/>
</dbReference>
<feature type="compositionally biased region" description="Low complexity" evidence="21">
    <location>
        <begin position="156"/>
        <end position="166"/>
    </location>
</feature>
<dbReference type="InterPro" id="IPR010439">
    <property type="entry name" value="MUN_dom"/>
</dbReference>
<evidence type="ECO:0000256" key="16">
    <source>
        <dbReference type="ARBA" id="ARBA00053265"/>
    </source>
</evidence>
<evidence type="ECO:0000256" key="13">
    <source>
        <dbReference type="ARBA" id="ARBA00023054"/>
    </source>
</evidence>
<evidence type="ECO:0000256" key="8">
    <source>
        <dbReference type="ARBA" id="ARBA00022737"/>
    </source>
</evidence>
<dbReference type="Gene3D" id="1.10.357.50">
    <property type="match status" value="1"/>
</dbReference>
<dbReference type="SUPFAM" id="SSF49562">
    <property type="entry name" value="C2 domain (Calcium/lipid-binding domain, CaLB)"/>
    <property type="match status" value="2"/>
</dbReference>
<comment type="similarity">
    <text evidence="2">Belongs to the unc-13 family.</text>
</comment>
<comment type="function">
    <text evidence="16">May play a role in vesicle maturation during exocytosis as a target of the diacylglycerol second messenger pathway. May be involved in the regulation of synaptic transmission at parallel fiber - Purkinje cell synapses.</text>
</comment>
<evidence type="ECO:0000313" key="27">
    <source>
        <dbReference type="VGNC" id="VGNC:24791"/>
    </source>
</evidence>
<keyword evidence="12" id="KW-0770">Synapse</keyword>
<evidence type="ECO:0000256" key="7">
    <source>
        <dbReference type="ARBA" id="ARBA00022723"/>
    </source>
</evidence>
<dbReference type="PROSITE" id="PS51259">
    <property type="entry name" value="MHD2"/>
    <property type="match status" value="1"/>
</dbReference>
<evidence type="ECO:0000256" key="19">
    <source>
        <dbReference type="ARBA" id="ARBA00071103"/>
    </source>
</evidence>
<feature type="compositionally biased region" description="Polar residues" evidence="21">
    <location>
        <begin position="44"/>
        <end position="55"/>
    </location>
</feature>
<dbReference type="PROSITE" id="PS50004">
    <property type="entry name" value="C2"/>
    <property type="match status" value="2"/>
</dbReference>
<reference evidence="25 26" key="1">
    <citation type="journal article" date="2009" name="Science">
        <title>Genome sequence, comparative analysis, and population genetics of the domestic horse.</title>
        <authorList>
            <consortium name="Broad Institute Genome Sequencing Platform"/>
            <consortium name="Broad Institute Whole Genome Assembly Team"/>
            <person name="Wade C.M."/>
            <person name="Giulotto E."/>
            <person name="Sigurdsson S."/>
            <person name="Zoli M."/>
            <person name="Gnerre S."/>
            <person name="Imsland F."/>
            <person name="Lear T.L."/>
            <person name="Adelson D.L."/>
            <person name="Bailey E."/>
            <person name="Bellone R.R."/>
            <person name="Bloecker H."/>
            <person name="Distl O."/>
            <person name="Edgar R.C."/>
            <person name="Garber M."/>
            <person name="Leeb T."/>
            <person name="Mauceli E."/>
            <person name="MacLeod J.N."/>
            <person name="Penedo M.C.T."/>
            <person name="Raison J.M."/>
            <person name="Sharpe T."/>
            <person name="Vogel J."/>
            <person name="Andersson L."/>
            <person name="Antczak D.F."/>
            <person name="Biagi T."/>
            <person name="Binns M.M."/>
            <person name="Chowdhary B.P."/>
            <person name="Coleman S.J."/>
            <person name="Della Valle G."/>
            <person name="Fryc S."/>
            <person name="Guerin G."/>
            <person name="Hasegawa T."/>
            <person name="Hill E.W."/>
            <person name="Jurka J."/>
            <person name="Kiialainen A."/>
            <person name="Lindgren G."/>
            <person name="Liu J."/>
            <person name="Magnani E."/>
            <person name="Mickelson J.R."/>
            <person name="Murray J."/>
            <person name="Nergadze S.G."/>
            <person name="Onofrio R."/>
            <person name="Pedroni S."/>
            <person name="Piras M.F."/>
            <person name="Raudsepp T."/>
            <person name="Rocchi M."/>
            <person name="Roeed K.H."/>
            <person name="Ryder O.A."/>
            <person name="Searle S."/>
            <person name="Skow L."/>
            <person name="Swinburne J.E."/>
            <person name="Syvaenen A.C."/>
            <person name="Tozaki T."/>
            <person name="Valberg S.J."/>
            <person name="Vaudin M."/>
            <person name="White J.R."/>
            <person name="Zody M.C."/>
            <person name="Lander E.S."/>
            <person name="Lindblad-Toh K."/>
        </authorList>
    </citation>
    <scope>NUCLEOTIDE SEQUENCE [LARGE SCALE GENOMIC DNA]</scope>
    <source>
        <strain evidence="25 26">Thoroughbred</strain>
    </source>
</reference>
<dbReference type="PaxDb" id="9796-ENSECAP00000028208"/>
<evidence type="ECO:0000259" key="22">
    <source>
        <dbReference type="PROSITE" id="PS50004"/>
    </source>
</evidence>
<feature type="region of interest" description="Disordered" evidence="21">
    <location>
        <begin position="707"/>
        <end position="734"/>
    </location>
</feature>
<keyword evidence="7" id="KW-0479">Metal-binding</keyword>
<dbReference type="Gene3D" id="2.60.40.150">
    <property type="entry name" value="C2 domain"/>
    <property type="match status" value="2"/>
</dbReference>
<dbReference type="SMART" id="SM01145">
    <property type="entry name" value="DUF1041"/>
    <property type="match status" value="1"/>
</dbReference>
<dbReference type="FunFam" id="1.20.58.1100:FF:000001">
    <property type="entry name" value="Protein unc-13 homolog B"/>
    <property type="match status" value="1"/>
</dbReference>
<dbReference type="PANTHER" id="PTHR10480:SF2">
    <property type="entry name" value="PROTEIN UNC-13 HOMOLOG C"/>
    <property type="match status" value="1"/>
</dbReference>
<dbReference type="Gene3D" id="3.30.70.1820">
    <property type="entry name" value="L1 transposable element, RRM domain"/>
    <property type="match status" value="1"/>
</dbReference>
<dbReference type="InterPro" id="IPR014770">
    <property type="entry name" value="Munc13_1"/>
</dbReference>
<dbReference type="InterPro" id="IPR037302">
    <property type="entry name" value="Unc-13_C2B"/>
</dbReference>
<proteinExistence type="inferred from homology"/>
<feature type="domain" description="C2" evidence="22">
    <location>
        <begin position="1050"/>
        <end position="1174"/>
    </location>
</feature>
<feature type="compositionally biased region" description="Polar residues" evidence="21">
    <location>
        <begin position="619"/>
        <end position="629"/>
    </location>
</feature>
<feature type="region of interest" description="Disordered" evidence="21">
    <location>
        <begin position="413"/>
        <end position="520"/>
    </location>
</feature>
<dbReference type="GO" id="GO:0042734">
    <property type="term" value="C:presynaptic membrane"/>
    <property type="evidence" value="ECO:0007669"/>
    <property type="project" value="UniProtKB-SubCell"/>
</dbReference>
<reference evidence="25" key="2">
    <citation type="submission" date="2025-08" db="UniProtKB">
        <authorList>
            <consortium name="Ensembl"/>
        </authorList>
    </citation>
    <scope>IDENTIFICATION</scope>
    <source>
        <strain evidence="25">Thoroughbred</strain>
    </source>
</reference>
<dbReference type="VGNC" id="VGNC:24791">
    <property type="gene designation" value="UNC13C"/>
</dbReference>
<evidence type="ECO:0000256" key="9">
    <source>
        <dbReference type="ARBA" id="ARBA00022771"/>
    </source>
</evidence>
<dbReference type="Pfam" id="PF06292">
    <property type="entry name" value="MUN"/>
    <property type="match status" value="1"/>
</dbReference>
<feature type="domain" description="MHD1" evidence="23">
    <location>
        <begin position="1484"/>
        <end position="1627"/>
    </location>
</feature>
<feature type="compositionally biased region" description="Polar residues" evidence="21">
    <location>
        <begin position="714"/>
        <end position="724"/>
    </location>
</feature>
<protein>
    <recommendedName>
        <fullName evidence="19">Protein unc-13 homolog C</fullName>
    </recommendedName>
    <alternativeName>
        <fullName evidence="20">Munc13-3</fullName>
    </alternativeName>
</protein>
<evidence type="ECO:0000256" key="20">
    <source>
        <dbReference type="ARBA" id="ARBA00082943"/>
    </source>
</evidence>
<dbReference type="FunCoup" id="A0A3Q2H4K3">
    <property type="interactions" value="394"/>
</dbReference>
<dbReference type="InterPro" id="IPR000008">
    <property type="entry name" value="C2_dom"/>
</dbReference>
<evidence type="ECO:0000256" key="21">
    <source>
        <dbReference type="SAM" id="MobiDB-lite"/>
    </source>
</evidence>
<evidence type="ECO:0000256" key="1">
    <source>
        <dbReference type="ARBA" id="ARBA00004496"/>
    </source>
</evidence>
<keyword evidence="14" id="KW-0472">Membrane</keyword>
<dbReference type="STRING" id="9796.ENSECAP00000028208"/>
<evidence type="ECO:0000256" key="5">
    <source>
        <dbReference type="ARBA" id="ARBA00022490"/>
    </source>
</evidence>
<feature type="region of interest" description="Disordered" evidence="21">
    <location>
        <begin position="619"/>
        <end position="640"/>
    </location>
</feature>
<dbReference type="Ensembl" id="ENSECAT00000034327.3">
    <property type="protein sequence ID" value="ENSECAP00000028208.3"/>
    <property type="gene ID" value="ENSECAG00000022427.4"/>
</dbReference>
<evidence type="ECO:0000256" key="11">
    <source>
        <dbReference type="ARBA" id="ARBA00022837"/>
    </source>
</evidence>
<feature type="domain" description="MHD2" evidence="24">
    <location>
        <begin position="1733"/>
        <end position="1875"/>
    </location>
</feature>
<evidence type="ECO:0000259" key="24">
    <source>
        <dbReference type="PROSITE" id="PS51259"/>
    </source>
</evidence>
<evidence type="ECO:0000313" key="26">
    <source>
        <dbReference type="Proteomes" id="UP000002281"/>
    </source>
</evidence>
<dbReference type="GeneTree" id="ENSGT00940000155174"/>
<evidence type="ECO:0000259" key="23">
    <source>
        <dbReference type="PROSITE" id="PS51258"/>
    </source>
</evidence>
<feature type="domain" description="C2" evidence="22">
    <location>
        <begin position="1889"/>
        <end position="2016"/>
    </location>
</feature>
<dbReference type="FunFam" id="2.60.40.150:FF:000014">
    <property type="entry name" value="protein unc-13 homolog B"/>
    <property type="match status" value="1"/>
</dbReference>
<keyword evidence="26" id="KW-1185">Reference proteome</keyword>
<evidence type="ECO:0000256" key="10">
    <source>
        <dbReference type="ARBA" id="ARBA00022833"/>
    </source>
</evidence>
<evidence type="ECO:0000256" key="15">
    <source>
        <dbReference type="ARBA" id="ARBA00023273"/>
    </source>
</evidence>
<dbReference type="CDD" id="cd04027">
    <property type="entry name" value="C2B_Munc13"/>
    <property type="match status" value="1"/>
</dbReference>
<keyword evidence="9" id="KW-0863">Zinc-finger</keyword>
<feature type="compositionally biased region" description="Basic and acidic residues" evidence="21">
    <location>
        <begin position="31"/>
        <end position="43"/>
    </location>
</feature>
<gene>
    <name evidence="25 27" type="primary">UNC13C</name>
</gene>
<evidence type="ECO:0000256" key="17">
    <source>
        <dbReference type="ARBA" id="ARBA00060476"/>
    </source>
</evidence>
<dbReference type="FunFam" id="2.60.40.150:FF:000002">
    <property type="entry name" value="Protein unc-13 homolog B"/>
    <property type="match status" value="1"/>
</dbReference>
<keyword evidence="8" id="KW-0677">Repeat</keyword>
<comment type="subunit">
    <text evidence="18">Interacts with STX1A and/or STX1B1, VAMP2 and SNAP25.</text>
</comment>
<evidence type="ECO:0000256" key="4">
    <source>
        <dbReference type="ARBA" id="ARBA00022483"/>
    </source>
</evidence>
<evidence type="ECO:0000256" key="3">
    <source>
        <dbReference type="ARBA" id="ARBA00022475"/>
    </source>
</evidence>
<sequence length="2061" mass="234044">MVANLFKNLILPYIHKLCKGMFTKKLGNTTKKKENRQQKRDQDVSTAGQTKTPKLSNTLKSTVKKIAKCSSARNLSTEDDEANKEFSLSPTFSYRVAIANGLQKKINVSNNDNEDLPQELSSIESSYSESLNELRSSTENQAQLTHTMPVRRNRKSSSSLAPSEGSSDGERTLHSLKLGALRKLRKWKKSQECVSSDSELSTMKKTWGIRSKSLDRTARNPKANALEPGFSSSGCISQTHDVMEMIFKELQGISQIETELSELRGHVNALKHSIDEISSSVEVVQSEIEQLRTGFVQSRRETRDIHDYIKHLGHMGSKASLRFLNVPEERFEYIESVVYQILIDKMGFSDAPNTIKIEFAQRIGHQRDCPNAKPRPILVYFETPQQRDSILKKSYKLKGTGIGVSTDILTHDIRERRERGIPSSQTYESMDIKLTTPEPKIKNNWQSPDDSDGELESDLNRNSYAVLSKSEFPTRGSTSKSSSKSHNTRAKNKTASSSRISNKSDYDKISSQLPESDNLERQTTTHYADAMPLWHSQSDFFTSKLSRSESDFSKLCQSYSEDFSESQFFTRTNGSSLLSSSDRELWQRKQEGTPTLYDSPQDQHLNGVVQVVQGQSKTANTETVDSGMNSGMVCASGDQSHYSDSQLSLREDLSPWKEWNQVEQGTDVGLDSSTQEAFDYDTNSLSDQQLDVYNKDLEDLAKYHSDLQDDSESYDLTQDDNSSPCPGLDNEPQGQWAGQYDSYREANSNELYQNQNQLSMIYRSQSEFQSDDSEDAPPKSWHSRLSIDLSDKAFSFPKFGSTLQRAKSALEVVWNKSTQSLSGYEDSGSSLMGRFRTLSQSTANESSTTLDSDVYTEPYYYKAEDEEDYSEPVADNETDYVEVMEQVLAKLENRTSITETDEQMQEYDHPSYETPYETPQDEGYDGQADDVASEGGLELLNEIPPEMEVKEDENQNIPEQPVEITKPKRIRPSFKEAALKAYKKQMAELEEKILAGGAAEKSSRHGAEDKTQTIITAMKERMKIREKNRPEVFEVIQEMFQISKEDFVQYTKAAKQSVLDGTSKWSAKITITVVSAQGLQAKDKTGSSDPYVTVQVGKNKRRTKTIFGNLNPVWDEKFYFECHNSTDRIKVRVWDEDDDIKSRVKQHFKKESDDFLGQTIVEVRTLSGEMDVWYNLEKRTDKSAVSGAIRLKINVEIKGEEKVAPYHIQYTCLHENLFHYLTEVKSNGGVKIPEVKGDEAWKVFFDDASQEIVDEFAMRYGIESIYQAMTHFSCLSSKYMCPGVPAVMSTLLANINAFYAHTTVSTNVQVSASDRFAATNFGREKFIKLLDQLHNSLRIDLSKYRENFPASNAERLQDLKSTVDLLTSITFFRMKVLELPSPPKASLVVKDCVRACLDSTYKYIFDNCHELYSQLIDPSKKQDIPREDQGPTTKNLDFWPQLITLMVTIIDEDKTAYTPVLNQFPQELNMGKVSAEIMWTLFAQDMKYALEEHEKQRLCKSTDYMNLHFKVKWFYNEYVRELPAFKDAVPEYSLWFEPFVMQWLDENEDVSMEFLHGALGRDKKDGFQQTSDHALFSCSVVDVFAQLNQSFEIIKKLECPNPEALSHLMRRFAKTINKVLLQYAAIVSSDFSSYCDKENVPCILMNNIQQLRVQLEKMFESMGGKELDPEASTILKELQVKLNGVLDELSVTYGESFQLIIEECIKQMSFELNQMRTNGNTASNKNSAAMDAEIVLRPLMDFLDKTLSLSAKICEKTVLKRVLKELWKIVLNKIEKQIVLPPLTDQTGPQMIFIAAKDLGQLSKLKEHMIREDVKGLTPRQCTIMEVVLATTKQYFHAGGSGLKKNFLEKSPDLQSLRYALSLYTQTTDALIKKFIDTQTSQSRSSKDSVGQISVHVDITPTPGTGEHKVTVKVIAINDLNWQTTAMFRPFVEVCILGPNLGDKKRKQGTKTKSNTWSPKYNETFQFILGNGNRPGAYELHLSVKDYCFAREDRIIGMTVIQLQNIAEKGSHGAWYPLLKNVSMDETGLTILRILSQRTSDDVAKEFVRLKSETRSAEESA</sequence>